<dbReference type="GeneID" id="28490992"/>
<dbReference type="STRING" id="1609559.TQ32_04115"/>
<organism evidence="2 3">
    <name type="scientific">Pyrococcus kukulkanii</name>
    <dbReference type="NCBI Taxonomy" id="1609559"/>
    <lineage>
        <taxon>Archaea</taxon>
        <taxon>Methanobacteriati</taxon>
        <taxon>Methanobacteriota</taxon>
        <taxon>Thermococci</taxon>
        <taxon>Thermococcales</taxon>
        <taxon>Thermococcaceae</taxon>
        <taxon>Pyrococcus</taxon>
    </lineage>
</organism>
<dbReference type="RefSeq" id="WP_068321362.1">
    <property type="nucleotide sequence ID" value="NZ_CP010835.1"/>
</dbReference>
<proteinExistence type="predicted"/>
<keyword evidence="1" id="KW-0812">Transmembrane</keyword>
<dbReference type="KEGG" id="pyc:TQ32_04115"/>
<feature type="transmembrane region" description="Helical" evidence="1">
    <location>
        <begin position="12"/>
        <end position="38"/>
    </location>
</feature>
<sequence length="83" mass="9764">MDFDLFMEKYGYKLLGLGIIILIAVVLGFPLYALWRFIKEYPEMTLTILIIIIITSVFLRGYFKAYGEAMGKYFYDDKFGKRP</sequence>
<evidence type="ECO:0000256" key="1">
    <source>
        <dbReference type="SAM" id="Phobius"/>
    </source>
</evidence>
<reference evidence="2 3" key="2">
    <citation type="journal article" date="2016" name="Int. J. Syst. Evol. Microbiol.">
        <title>Pyrococcus kukulkanii sp. nov., a hyperthermophilic, piezophilic archaeon isolated from a deep-sea hydrothermal vent.</title>
        <authorList>
            <person name="Callac N."/>
            <person name="Oger P."/>
            <person name="Lesongeur F."/>
            <person name="Rattray J.E."/>
            <person name="Vannier P."/>
            <person name="Michoud G."/>
            <person name="Beauverger M."/>
            <person name="Gayet N."/>
            <person name="Rouxel O."/>
            <person name="Jebbar M."/>
            <person name="Godfroy A."/>
        </authorList>
    </citation>
    <scope>NUCLEOTIDE SEQUENCE [LARGE SCALE GENOMIC DNA]</scope>
    <source>
        <strain evidence="2 3">NCB100</strain>
    </source>
</reference>
<keyword evidence="1" id="KW-0472">Membrane</keyword>
<dbReference type="AlphaFoldDB" id="A0A127B986"/>
<gene>
    <name evidence="2" type="ORF">TQ32_04115</name>
</gene>
<keyword evidence="1" id="KW-1133">Transmembrane helix</keyword>
<name>A0A127B986_9EURY</name>
<dbReference type="PATRIC" id="fig|1609559.3.peg.857"/>
<feature type="transmembrane region" description="Helical" evidence="1">
    <location>
        <begin position="44"/>
        <end position="63"/>
    </location>
</feature>
<evidence type="ECO:0000313" key="3">
    <source>
        <dbReference type="Proteomes" id="UP000070587"/>
    </source>
</evidence>
<evidence type="ECO:0000313" key="2">
    <source>
        <dbReference type="EMBL" id="AMM53757.1"/>
    </source>
</evidence>
<dbReference type="Proteomes" id="UP000070587">
    <property type="component" value="Chromosome"/>
</dbReference>
<dbReference type="EMBL" id="CP010835">
    <property type="protein sequence ID" value="AMM53757.1"/>
    <property type="molecule type" value="Genomic_DNA"/>
</dbReference>
<accession>A0A127B986</accession>
<reference evidence="3" key="1">
    <citation type="submission" date="2015-02" db="EMBL/GenBank/DDBJ databases">
        <title>Pyrococcus kukulkanii sp. nov., a novel hyperthermophilic archaeon isolated from a deep-sea hydrothermal vent at the Guaymas Basin.</title>
        <authorList>
            <person name="Oger P.M."/>
            <person name="Callac N."/>
            <person name="Jebbar M."/>
            <person name="Godfroy A."/>
        </authorList>
    </citation>
    <scope>NUCLEOTIDE SEQUENCE [LARGE SCALE GENOMIC DNA]</scope>
    <source>
        <strain evidence="3">NCB100</strain>
    </source>
</reference>
<protein>
    <submittedName>
        <fullName evidence="2">Membrane protein</fullName>
    </submittedName>
</protein>